<name>A0A4Z2I6P5_9TELE</name>
<feature type="region of interest" description="Disordered" evidence="1">
    <location>
        <begin position="37"/>
        <end position="63"/>
    </location>
</feature>
<evidence type="ECO:0000256" key="1">
    <source>
        <dbReference type="SAM" id="MobiDB-lite"/>
    </source>
</evidence>
<feature type="compositionally biased region" description="Acidic residues" evidence="1">
    <location>
        <begin position="46"/>
        <end position="63"/>
    </location>
</feature>
<evidence type="ECO:0000313" key="2">
    <source>
        <dbReference type="EMBL" id="TNN72893.1"/>
    </source>
</evidence>
<comment type="caution">
    <text evidence="2">The sequence shown here is derived from an EMBL/GenBank/DDBJ whole genome shotgun (WGS) entry which is preliminary data.</text>
</comment>
<dbReference type="AlphaFoldDB" id="A0A4Z2I6P5"/>
<keyword evidence="3" id="KW-1185">Reference proteome</keyword>
<reference evidence="2 3" key="1">
    <citation type="submission" date="2019-03" db="EMBL/GenBank/DDBJ databases">
        <title>First draft genome of Liparis tanakae, snailfish: a comprehensive survey of snailfish specific genes.</title>
        <authorList>
            <person name="Kim W."/>
            <person name="Song I."/>
            <person name="Jeong J.-H."/>
            <person name="Kim D."/>
            <person name="Kim S."/>
            <person name="Ryu S."/>
            <person name="Song J.Y."/>
            <person name="Lee S.K."/>
        </authorList>
    </citation>
    <scope>NUCLEOTIDE SEQUENCE [LARGE SCALE GENOMIC DNA]</scope>
    <source>
        <tissue evidence="2">Muscle</tissue>
    </source>
</reference>
<dbReference type="EMBL" id="SRLO01000131">
    <property type="protein sequence ID" value="TNN72893.1"/>
    <property type="molecule type" value="Genomic_DNA"/>
</dbReference>
<sequence length="63" mass="7243">MAGVHIVMYQELMKCSAVQTDFLCGCDQNRLQPTPQQVVQKKLAQEEEEEEEEEQDAESPEED</sequence>
<protein>
    <submittedName>
        <fullName evidence="2">Uncharacterized protein</fullName>
    </submittedName>
</protein>
<gene>
    <name evidence="2" type="ORF">EYF80_016822</name>
</gene>
<dbReference type="Proteomes" id="UP000314294">
    <property type="component" value="Unassembled WGS sequence"/>
</dbReference>
<proteinExistence type="predicted"/>
<evidence type="ECO:0000313" key="3">
    <source>
        <dbReference type="Proteomes" id="UP000314294"/>
    </source>
</evidence>
<organism evidence="2 3">
    <name type="scientific">Liparis tanakae</name>
    <name type="common">Tanaka's snailfish</name>
    <dbReference type="NCBI Taxonomy" id="230148"/>
    <lineage>
        <taxon>Eukaryota</taxon>
        <taxon>Metazoa</taxon>
        <taxon>Chordata</taxon>
        <taxon>Craniata</taxon>
        <taxon>Vertebrata</taxon>
        <taxon>Euteleostomi</taxon>
        <taxon>Actinopterygii</taxon>
        <taxon>Neopterygii</taxon>
        <taxon>Teleostei</taxon>
        <taxon>Neoteleostei</taxon>
        <taxon>Acanthomorphata</taxon>
        <taxon>Eupercaria</taxon>
        <taxon>Perciformes</taxon>
        <taxon>Cottioidei</taxon>
        <taxon>Cottales</taxon>
        <taxon>Liparidae</taxon>
        <taxon>Liparis</taxon>
    </lineage>
</organism>
<accession>A0A4Z2I6P5</accession>